<evidence type="ECO:0000313" key="1">
    <source>
        <dbReference type="EMBL" id="SON49311.1"/>
    </source>
</evidence>
<sequence>MHCDLNKISMSGLSDSGLKVWPKCAVNEKTATKSDTGKRNLSTILQAFGLSAREAIQVMERLASTITNMRRGSAINLYYLVILMCIKEKYPEFFTKLHKKTIFSGTAKSEWNIFAHNLFLGERVLDIHIDTNSFFTNFVEKNHGTTLQIQSLYRSTDATVTLNNYFSSTHSSMLMGFIRESTYSALKLSNRNTNDSGETLTISNISNWLQYGCHWVEEECVAKGEGNDRRSPVEQLSFYDRYKDLVELSTALDV</sequence>
<protein>
    <submittedName>
        <fullName evidence="1">Uncharacterized protein</fullName>
    </submittedName>
</protein>
<dbReference type="KEGG" id="vta:A1332"/>
<dbReference type="EMBL" id="LT960611">
    <property type="protein sequence ID" value="SON49311.1"/>
    <property type="molecule type" value="Genomic_DNA"/>
</dbReference>
<gene>
    <name evidence="1" type="ORF">VTAP4600_A1332</name>
</gene>
<evidence type="ECO:0000313" key="2">
    <source>
        <dbReference type="Proteomes" id="UP000235828"/>
    </source>
</evidence>
<proteinExistence type="predicted"/>
<dbReference type="AlphaFoldDB" id="A0A2N8ZBN9"/>
<organism evidence="1 2">
    <name type="scientific">Vibrio tapetis subsp. tapetis</name>
    <dbReference type="NCBI Taxonomy" id="1671868"/>
    <lineage>
        <taxon>Bacteria</taxon>
        <taxon>Pseudomonadati</taxon>
        <taxon>Pseudomonadota</taxon>
        <taxon>Gammaproteobacteria</taxon>
        <taxon>Vibrionales</taxon>
        <taxon>Vibrionaceae</taxon>
        <taxon>Vibrio</taxon>
    </lineage>
</organism>
<reference evidence="1 2" key="1">
    <citation type="submission" date="2017-10" db="EMBL/GenBank/DDBJ databases">
        <authorList>
            <person name="Banno H."/>
            <person name="Chua N.-H."/>
        </authorList>
    </citation>
    <scope>NUCLEOTIDE SEQUENCE [LARGE SCALE GENOMIC DNA]</scope>
    <source>
        <strain evidence="1">Vibrio tapetis CECT4600</strain>
    </source>
</reference>
<name>A0A2N8ZBN9_9VIBR</name>
<keyword evidence="2" id="KW-1185">Reference proteome</keyword>
<dbReference type="Proteomes" id="UP000235828">
    <property type="component" value="Chromosome A"/>
</dbReference>
<accession>A0A2N8ZBN9</accession>